<protein>
    <submittedName>
        <fullName evidence="3">Membrane protein</fullName>
    </submittedName>
</protein>
<sequence length="370" mass="40028">MKFVALALLMLLGAEAYAHKPSDSYLQLMPTAEGFTGEWRIALRDLEPAVGLDRDGDRKITWGEVRTRHNEIANYALGRLAIAAGGSPCNIRAGAQLVDDLSDGAYTVLPLVVSCERNVAPWSLDYSLLFDIDATHRGLVSFRGPDTQQTFALSPQNNRAVLSADAASPVQQFVTMAREGVWHIWIGFDHILFLLALLLPAGLRATREPDTRAGWAPLWKDVLTLVTAFTVAHSITLSLAAMKIVSLPPRLIETTIALSIVVAGLRMRYAISQPAAWIAFGFGLIHGFGFANVLADLQLPTGSLALSLFAFNVGVELGQCAIVLLALPLIRYAQRHAFYRRTFMPAAAVLIAAVGVAWSVERGAGISLSL</sequence>
<evidence type="ECO:0000313" key="4">
    <source>
        <dbReference type="Proteomes" id="UP000445000"/>
    </source>
</evidence>
<name>A0A829Y9M0_9GAMM</name>
<feature type="transmembrane region" description="Helical" evidence="1">
    <location>
        <begin position="182"/>
        <end position="201"/>
    </location>
</feature>
<feature type="chain" id="PRO_5032568910" evidence="2">
    <location>
        <begin position="19"/>
        <end position="370"/>
    </location>
</feature>
<proteinExistence type="predicted"/>
<keyword evidence="1" id="KW-0472">Membrane</keyword>
<feature type="transmembrane region" description="Helical" evidence="1">
    <location>
        <begin position="276"/>
        <end position="295"/>
    </location>
</feature>
<evidence type="ECO:0000313" key="3">
    <source>
        <dbReference type="EMBL" id="GFE80027.1"/>
    </source>
</evidence>
<dbReference type="RefSeq" id="WP_161811765.1">
    <property type="nucleotide sequence ID" value="NZ_BLJN01000002.1"/>
</dbReference>
<keyword evidence="1" id="KW-1133">Transmembrane helix</keyword>
<accession>A0A829Y9M0</accession>
<dbReference type="AlphaFoldDB" id="A0A829Y9M0"/>
<dbReference type="EMBL" id="BLJN01000002">
    <property type="protein sequence ID" value="GFE80027.1"/>
    <property type="molecule type" value="Genomic_DNA"/>
</dbReference>
<keyword evidence="2" id="KW-0732">Signal</keyword>
<reference evidence="4" key="1">
    <citation type="submission" date="2020-01" db="EMBL/GenBank/DDBJ databases">
        <title>'Steroidobacter agaridevorans' sp. nov., agar-degrading bacteria isolated from rhizosphere soils.</title>
        <authorList>
            <person name="Ikenaga M."/>
            <person name="Kataoka M."/>
            <person name="Murouchi A."/>
            <person name="Katsuragi S."/>
            <person name="Sakai M."/>
        </authorList>
    </citation>
    <scope>NUCLEOTIDE SEQUENCE [LARGE SCALE GENOMIC DNA]</scope>
    <source>
        <strain evidence="4">YU21-B</strain>
    </source>
</reference>
<dbReference type="InterPro" id="IPR018247">
    <property type="entry name" value="EF_Hand_1_Ca_BS"/>
</dbReference>
<organism evidence="3 4">
    <name type="scientific">Steroidobacter agaridevorans</name>
    <dbReference type="NCBI Taxonomy" id="2695856"/>
    <lineage>
        <taxon>Bacteria</taxon>
        <taxon>Pseudomonadati</taxon>
        <taxon>Pseudomonadota</taxon>
        <taxon>Gammaproteobacteria</taxon>
        <taxon>Steroidobacterales</taxon>
        <taxon>Steroidobacteraceae</taxon>
        <taxon>Steroidobacter</taxon>
    </lineage>
</organism>
<comment type="caution">
    <text evidence="3">The sequence shown here is derived from an EMBL/GenBank/DDBJ whole genome shotgun (WGS) entry which is preliminary data.</text>
</comment>
<gene>
    <name evidence="3" type="ORF">GCM10011487_20270</name>
</gene>
<dbReference type="Proteomes" id="UP000445000">
    <property type="component" value="Unassembled WGS sequence"/>
</dbReference>
<keyword evidence="4" id="KW-1185">Reference proteome</keyword>
<feature type="transmembrane region" description="Helical" evidence="1">
    <location>
        <begin position="307"/>
        <end position="330"/>
    </location>
</feature>
<feature type="transmembrane region" description="Helical" evidence="1">
    <location>
        <begin position="342"/>
        <end position="360"/>
    </location>
</feature>
<feature type="signal peptide" evidence="2">
    <location>
        <begin position="1"/>
        <end position="18"/>
    </location>
</feature>
<dbReference type="Pfam" id="PF13795">
    <property type="entry name" value="HupE_UreJ_2"/>
    <property type="match status" value="1"/>
</dbReference>
<keyword evidence="1" id="KW-0812">Transmembrane</keyword>
<evidence type="ECO:0000256" key="1">
    <source>
        <dbReference type="SAM" id="Phobius"/>
    </source>
</evidence>
<dbReference type="InterPro" id="IPR032809">
    <property type="entry name" value="Put_HupE_UreJ"/>
</dbReference>
<dbReference type="PROSITE" id="PS00018">
    <property type="entry name" value="EF_HAND_1"/>
    <property type="match status" value="1"/>
</dbReference>
<evidence type="ECO:0000256" key="2">
    <source>
        <dbReference type="SAM" id="SignalP"/>
    </source>
</evidence>